<feature type="non-terminal residue" evidence="1">
    <location>
        <position position="467"/>
    </location>
</feature>
<dbReference type="Gene3D" id="3.40.50.1820">
    <property type="entry name" value="alpha/beta hydrolase"/>
    <property type="match status" value="1"/>
</dbReference>
<name>A0A6J4Q1S6_9BACT</name>
<reference evidence="1" key="1">
    <citation type="submission" date="2020-02" db="EMBL/GenBank/DDBJ databases">
        <authorList>
            <person name="Meier V. D."/>
        </authorList>
    </citation>
    <scope>NUCLEOTIDE SEQUENCE</scope>
    <source>
        <strain evidence="1">AVDCRST_MAG64</strain>
    </source>
</reference>
<sequence length="467" mass="49888">MKTRAAGTSPFAPTTPTLWRAASWALWLVPVVLACGSGCAPTAAVGLPAERHPFGANDCVVYVTGIGGEGRDADRLAAGLRAAGFEGDFRIHDWTGTDPPLVALWNAGRQRAESRRLAREIADLRRQPPGRRIAVVAHSGGAGVAVWALEALPGDERVDALVLIAPALSPQYDLTPALRRVQGRATVFTSRGDGLVLGLGTILFGTIGGSHEGAAALSGFRPPPDAERGSYRKLVHEPYRSSWLAYGNDGGHYGSLSTSFVAHVLAPLLHAPAGGVELVARVGVRLEAHRRHATSGRRQSADQSMDPVPVGCHRSRYAETCAGDGRRPRIGLRVRRPVAPHLGHPRTDGVFHARPGAFAGWYVWAGLKHLCSDFSFDPGPSGLYFPRLLRFGVVGCEQIISGASRISCVRRIRARHLKVVSLQGAPSTRHAGLGAGWCGAEPEHQRVARWTSASARLENPHDSRAPR</sequence>
<protein>
    <submittedName>
        <fullName evidence="1">Uncharacterized protein</fullName>
    </submittedName>
</protein>
<dbReference type="InterPro" id="IPR010297">
    <property type="entry name" value="DUF900_hydrolase"/>
</dbReference>
<dbReference type="PROSITE" id="PS51257">
    <property type="entry name" value="PROKAR_LIPOPROTEIN"/>
    <property type="match status" value="1"/>
</dbReference>
<proteinExistence type="predicted"/>
<gene>
    <name evidence="1" type="ORF">AVDCRST_MAG64-3574</name>
</gene>
<dbReference type="AlphaFoldDB" id="A0A6J4Q1S6"/>
<dbReference type="SUPFAM" id="SSF53474">
    <property type="entry name" value="alpha/beta-Hydrolases"/>
    <property type="match status" value="1"/>
</dbReference>
<evidence type="ECO:0000313" key="1">
    <source>
        <dbReference type="EMBL" id="CAA9432113.1"/>
    </source>
</evidence>
<accession>A0A6J4Q1S6</accession>
<dbReference type="EMBL" id="CADCUQ010000822">
    <property type="protein sequence ID" value="CAA9432113.1"/>
    <property type="molecule type" value="Genomic_DNA"/>
</dbReference>
<dbReference type="InterPro" id="IPR029058">
    <property type="entry name" value="AB_hydrolase_fold"/>
</dbReference>
<organism evidence="1">
    <name type="scientific">uncultured Phycisphaerae bacterium</name>
    <dbReference type="NCBI Taxonomy" id="904963"/>
    <lineage>
        <taxon>Bacteria</taxon>
        <taxon>Pseudomonadati</taxon>
        <taxon>Planctomycetota</taxon>
        <taxon>Phycisphaerae</taxon>
        <taxon>environmental samples</taxon>
    </lineage>
</organism>
<dbReference type="Pfam" id="PF05990">
    <property type="entry name" value="DUF900"/>
    <property type="match status" value="1"/>
</dbReference>